<gene>
    <name evidence="5" type="ORF">SAMN03080614_10038</name>
</gene>
<dbReference type="InterPro" id="IPR001597">
    <property type="entry name" value="ArAA_b-elim_lyase/Thr_aldolase"/>
</dbReference>
<feature type="domain" description="Aromatic amino acid beta-eliminating lyase/threonine aldolase" evidence="4">
    <location>
        <begin position="14"/>
        <end position="285"/>
    </location>
</feature>
<organism evidence="5 6">
    <name type="scientific">Anaerobranca gottschalkii DSM 13577</name>
    <dbReference type="NCBI Taxonomy" id="1120990"/>
    <lineage>
        <taxon>Bacteria</taxon>
        <taxon>Bacillati</taxon>
        <taxon>Bacillota</taxon>
        <taxon>Clostridia</taxon>
        <taxon>Eubacteriales</taxon>
        <taxon>Proteinivoracaceae</taxon>
        <taxon>Anaerobranca</taxon>
    </lineage>
</organism>
<evidence type="ECO:0000256" key="3">
    <source>
        <dbReference type="ARBA" id="ARBA00022898"/>
    </source>
</evidence>
<dbReference type="STRING" id="1120990.SAMN03080614_10038"/>
<dbReference type="AlphaFoldDB" id="A0A1H9YGT9"/>
<dbReference type="PANTHER" id="PTHR48097:SF5">
    <property type="entry name" value="LOW SPECIFICITY L-THREONINE ALDOLASE"/>
    <property type="match status" value="1"/>
</dbReference>
<accession>A0A1H9YGT9</accession>
<dbReference type="EMBL" id="FOIF01000003">
    <property type="protein sequence ID" value="SES68155.1"/>
    <property type="molecule type" value="Genomic_DNA"/>
</dbReference>
<dbReference type="Gene3D" id="3.40.640.10">
    <property type="entry name" value="Type I PLP-dependent aspartate aminotransferase-like (Major domain)"/>
    <property type="match status" value="1"/>
</dbReference>
<dbReference type="Pfam" id="PF01212">
    <property type="entry name" value="Beta_elim_lyase"/>
    <property type="match status" value="1"/>
</dbReference>
<dbReference type="InterPro" id="IPR015424">
    <property type="entry name" value="PyrdxlP-dep_Trfase"/>
</dbReference>
<comment type="similarity">
    <text evidence="2">Belongs to the threonine aldolase family.</text>
</comment>
<dbReference type="Gene3D" id="3.90.1150.10">
    <property type="entry name" value="Aspartate Aminotransferase, domain 1"/>
    <property type="match status" value="1"/>
</dbReference>
<dbReference type="InterPro" id="IPR015421">
    <property type="entry name" value="PyrdxlP-dep_Trfase_major"/>
</dbReference>
<evidence type="ECO:0000259" key="4">
    <source>
        <dbReference type="Pfam" id="PF01212"/>
    </source>
</evidence>
<dbReference type="PANTHER" id="PTHR48097">
    <property type="entry name" value="L-THREONINE ALDOLASE-RELATED"/>
    <property type="match status" value="1"/>
</dbReference>
<evidence type="ECO:0000256" key="2">
    <source>
        <dbReference type="ARBA" id="ARBA00006966"/>
    </source>
</evidence>
<dbReference type="GO" id="GO:0016829">
    <property type="term" value="F:lyase activity"/>
    <property type="evidence" value="ECO:0007669"/>
    <property type="project" value="InterPro"/>
</dbReference>
<dbReference type="SUPFAM" id="SSF53383">
    <property type="entry name" value="PLP-dependent transferases"/>
    <property type="match status" value="1"/>
</dbReference>
<dbReference type="OrthoDB" id="9774495at2"/>
<dbReference type="GO" id="GO:0006520">
    <property type="term" value="P:amino acid metabolic process"/>
    <property type="evidence" value="ECO:0007669"/>
    <property type="project" value="InterPro"/>
</dbReference>
<dbReference type="InterPro" id="IPR015422">
    <property type="entry name" value="PyrdxlP-dep_Trfase_small"/>
</dbReference>
<name>A0A1H9YGT9_9FIRM</name>
<evidence type="ECO:0000313" key="5">
    <source>
        <dbReference type="EMBL" id="SES68155.1"/>
    </source>
</evidence>
<reference evidence="6" key="1">
    <citation type="submission" date="2016-10" db="EMBL/GenBank/DDBJ databases">
        <authorList>
            <person name="Varghese N."/>
            <person name="Submissions S."/>
        </authorList>
    </citation>
    <scope>NUCLEOTIDE SEQUENCE [LARGE SCALE GENOMIC DNA]</scope>
    <source>
        <strain evidence="6">DSM 13577</strain>
    </source>
</reference>
<keyword evidence="3" id="KW-0663">Pyridoxal phosphate</keyword>
<comment type="cofactor">
    <cofactor evidence="1">
        <name>pyridoxal 5'-phosphate</name>
        <dbReference type="ChEBI" id="CHEBI:597326"/>
    </cofactor>
</comment>
<evidence type="ECO:0000256" key="1">
    <source>
        <dbReference type="ARBA" id="ARBA00001933"/>
    </source>
</evidence>
<dbReference type="Proteomes" id="UP000243819">
    <property type="component" value="Unassembled WGS sequence"/>
</dbReference>
<protein>
    <submittedName>
        <fullName evidence="5">L-threonine aldolase</fullName>
    </submittedName>
</protein>
<proteinExistence type="inferred from homology"/>
<dbReference type="RefSeq" id="WP_091348387.1">
    <property type="nucleotide sequence ID" value="NZ_FOIF01000003.1"/>
</dbReference>
<evidence type="ECO:0000313" key="6">
    <source>
        <dbReference type="Proteomes" id="UP000243819"/>
    </source>
</evidence>
<sequence length="337" mass="37972">MYSFKNDYSEGAHPAILKALMETNLEQHEGYGEDKYSQLAREIIKGKVNNPHAQVHFVCGGTQANLIVISASLKPHQSVISAETGHINIHETGAIEATGHKINTVKGENGKLTVDKIKEVVELHVDEHMVKPKMVYISNTTEIGTLYKKRELEDIYSYCKTNDLYLFLDGARLGSALCSKENDLTLEDLGRLTDVFYIGGTKNGALIGEGIVINNRKLQEDFRFYMKQRGALLAKGRILGIQFLELFKDDLYFKLAEHANIMAEKLKEGIEKKGYGFLTPPVSNQIFPILPNEVIERLAKKYHFYLWSKVDDKTSAIRLVTSWATKEEGVTAFLQDL</sequence>
<keyword evidence="6" id="KW-1185">Reference proteome</keyword>